<feature type="region of interest" description="Disordered" evidence="2">
    <location>
        <begin position="345"/>
        <end position="375"/>
    </location>
</feature>
<accession>A0A4U0X520</accession>
<gene>
    <name evidence="3" type="ORF">B0A49_06674</name>
</gene>
<dbReference type="Proteomes" id="UP000308768">
    <property type="component" value="Unassembled WGS sequence"/>
</dbReference>
<keyword evidence="1" id="KW-0175">Coiled coil</keyword>
<feature type="coiled-coil region" evidence="1">
    <location>
        <begin position="91"/>
        <end position="153"/>
    </location>
</feature>
<dbReference type="EMBL" id="NAJN01000658">
    <property type="protein sequence ID" value="TKA70278.1"/>
    <property type="molecule type" value="Genomic_DNA"/>
</dbReference>
<comment type="caution">
    <text evidence="3">The sequence shown here is derived from an EMBL/GenBank/DDBJ whole genome shotgun (WGS) entry which is preliminary data.</text>
</comment>
<evidence type="ECO:0000313" key="3">
    <source>
        <dbReference type="EMBL" id="TKA70278.1"/>
    </source>
</evidence>
<dbReference type="AlphaFoldDB" id="A0A4U0X520"/>
<feature type="compositionally biased region" description="Polar residues" evidence="2">
    <location>
        <begin position="366"/>
        <end position="375"/>
    </location>
</feature>
<name>A0A4U0X520_9PEZI</name>
<evidence type="ECO:0000256" key="1">
    <source>
        <dbReference type="SAM" id="Coils"/>
    </source>
</evidence>
<feature type="region of interest" description="Disordered" evidence="2">
    <location>
        <begin position="403"/>
        <end position="452"/>
    </location>
</feature>
<proteinExistence type="predicted"/>
<organism evidence="3 4">
    <name type="scientific">Cryomyces minteri</name>
    <dbReference type="NCBI Taxonomy" id="331657"/>
    <lineage>
        <taxon>Eukaryota</taxon>
        <taxon>Fungi</taxon>
        <taxon>Dikarya</taxon>
        <taxon>Ascomycota</taxon>
        <taxon>Pezizomycotina</taxon>
        <taxon>Dothideomycetes</taxon>
        <taxon>Dothideomycetes incertae sedis</taxon>
        <taxon>Cryomyces</taxon>
    </lineage>
</organism>
<evidence type="ECO:0000256" key="2">
    <source>
        <dbReference type="SAM" id="MobiDB-lite"/>
    </source>
</evidence>
<feature type="compositionally biased region" description="Polar residues" evidence="2">
    <location>
        <begin position="416"/>
        <end position="425"/>
    </location>
</feature>
<reference evidence="3 4" key="1">
    <citation type="submission" date="2017-03" db="EMBL/GenBank/DDBJ databases">
        <title>Genomes of endolithic fungi from Antarctica.</title>
        <authorList>
            <person name="Coleine C."/>
            <person name="Masonjones S."/>
            <person name="Stajich J.E."/>
        </authorList>
    </citation>
    <scope>NUCLEOTIDE SEQUENCE [LARGE SCALE GENOMIC DNA]</scope>
    <source>
        <strain evidence="3 4">CCFEE 5187</strain>
    </source>
</reference>
<evidence type="ECO:0000313" key="4">
    <source>
        <dbReference type="Proteomes" id="UP000308768"/>
    </source>
</evidence>
<protein>
    <submittedName>
        <fullName evidence="3">Uncharacterized protein</fullName>
    </submittedName>
</protein>
<dbReference type="OrthoDB" id="3647228at2759"/>
<sequence>MVPRPSSPTSLLWAHQLKREHTHLLDRMTALENVENTYKSRLEALEANDQAMRNSSVEIAELSARIAATGADVKDVREWVESLNADRQAIVKADEAEITKLAKRVAMLEAERKAQEGERKKAFTKDKAVVKRVLELEAGRQKELELVDQLERKVDGLDWNMLQKKLDAIEVSRANELLVTKALLGKLGALEASNQNLNAKTQLLENEIGLLKVDRVSCVQSESSVKASTAHPLEGAVRAPPQRTISEATTEIEDHDKMVSSPVDVPQSPELLDRPTRSVVTANSKRIAVGREMPSTGAPQLRRSARNVAVRLDHGSKGVELLQQVEPDPSPTPLTTRSLRHFERAVDGTANSGRKRKAAALKSKPSESGRQTRSQLAKIKMPISSKKENVQMPVTERKRIFPNLPRAPSQHKRKTQAIQQTTYSKESIEVSKPNVPRVEPQQAQQKRKRREIPQLYNLLPI</sequence>
<keyword evidence="4" id="KW-1185">Reference proteome</keyword>